<dbReference type="Proteomes" id="UP000215914">
    <property type="component" value="Unassembled WGS sequence"/>
</dbReference>
<protein>
    <submittedName>
        <fullName evidence="2">Uncharacterized protein</fullName>
    </submittedName>
</protein>
<keyword evidence="3" id="KW-1185">Reference proteome</keyword>
<dbReference type="EMBL" id="MNCJ02000318">
    <property type="protein sequence ID" value="KAF5815197.1"/>
    <property type="molecule type" value="Genomic_DNA"/>
</dbReference>
<dbReference type="AlphaFoldDB" id="A0A9K3NVV1"/>
<dbReference type="Gramene" id="mRNA:HanXRQr2_Chr03g0120371">
    <property type="protein sequence ID" value="mRNA:HanXRQr2_Chr03g0120371"/>
    <property type="gene ID" value="HanXRQr2_Chr03g0120371"/>
</dbReference>
<evidence type="ECO:0000313" key="3">
    <source>
        <dbReference type="Proteomes" id="UP000215914"/>
    </source>
</evidence>
<reference evidence="2" key="1">
    <citation type="journal article" date="2017" name="Nature">
        <title>The sunflower genome provides insights into oil metabolism, flowering and Asterid evolution.</title>
        <authorList>
            <person name="Badouin H."/>
            <person name="Gouzy J."/>
            <person name="Grassa C.J."/>
            <person name="Murat F."/>
            <person name="Staton S.E."/>
            <person name="Cottret L."/>
            <person name="Lelandais-Briere C."/>
            <person name="Owens G.L."/>
            <person name="Carrere S."/>
            <person name="Mayjonade B."/>
            <person name="Legrand L."/>
            <person name="Gill N."/>
            <person name="Kane N.C."/>
            <person name="Bowers J.E."/>
            <person name="Hubner S."/>
            <person name="Bellec A."/>
            <person name="Berard A."/>
            <person name="Berges H."/>
            <person name="Blanchet N."/>
            <person name="Boniface M.C."/>
            <person name="Brunel D."/>
            <person name="Catrice O."/>
            <person name="Chaidir N."/>
            <person name="Claudel C."/>
            <person name="Donnadieu C."/>
            <person name="Faraut T."/>
            <person name="Fievet G."/>
            <person name="Helmstetter N."/>
            <person name="King M."/>
            <person name="Knapp S.J."/>
            <person name="Lai Z."/>
            <person name="Le Paslier M.C."/>
            <person name="Lippi Y."/>
            <person name="Lorenzon L."/>
            <person name="Mandel J.R."/>
            <person name="Marage G."/>
            <person name="Marchand G."/>
            <person name="Marquand E."/>
            <person name="Bret-Mestries E."/>
            <person name="Morien E."/>
            <person name="Nambeesan S."/>
            <person name="Nguyen T."/>
            <person name="Pegot-Espagnet P."/>
            <person name="Pouilly N."/>
            <person name="Raftis F."/>
            <person name="Sallet E."/>
            <person name="Schiex T."/>
            <person name="Thomas J."/>
            <person name="Vandecasteele C."/>
            <person name="Vares D."/>
            <person name="Vear F."/>
            <person name="Vautrin S."/>
            <person name="Crespi M."/>
            <person name="Mangin B."/>
            <person name="Burke J.M."/>
            <person name="Salse J."/>
            <person name="Munos S."/>
            <person name="Vincourt P."/>
            <person name="Rieseberg L.H."/>
            <person name="Langlade N.B."/>
        </authorList>
    </citation>
    <scope>NUCLEOTIDE SEQUENCE</scope>
    <source>
        <tissue evidence="2">Leaves</tissue>
    </source>
</reference>
<reference evidence="2" key="2">
    <citation type="submission" date="2020-06" db="EMBL/GenBank/DDBJ databases">
        <title>Helianthus annuus Genome sequencing and assembly Release 2.</title>
        <authorList>
            <person name="Gouzy J."/>
            <person name="Langlade N."/>
            <person name="Munos S."/>
        </authorList>
    </citation>
    <scope>NUCLEOTIDE SEQUENCE</scope>
    <source>
        <tissue evidence="2">Leaves</tissue>
    </source>
</reference>
<comment type="caution">
    <text evidence="2">The sequence shown here is derived from an EMBL/GenBank/DDBJ whole genome shotgun (WGS) entry which is preliminary data.</text>
</comment>
<feature type="region of interest" description="Disordered" evidence="1">
    <location>
        <begin position="41"/>
        <end position="78"/>
    </location>
</feature>
<sequence length="78" mass="8790">MIDKNSGRCDFHLPYSPSISYFDQPDTPYIYQTASFSETTHTPTSFTAYHRNRKPPSPEDLKLSPESPAATGDHRRAG</sequence>
<evidence type="ECO:0000256" key="1">
    <source>
        <dbReference type="SAM" id="MobiDB-lite"/>
    </source>
</evidence>
<proteinExistence type="predicted"/>
<evidence type="ECO:0000313" key="2">
    <source>
        <dbReference type="EMBL" id="KAF5815197.1"/>
    </source>
</evidence>
<organism evidence="2 3">
    <name type="scientific">Helianthus annuus</name>
    <name type="common">Common sunflower</name>
    <dbReference type="NCBI Taxonomy" id="4232"/>
    <lineage>
        <taxon>Eukaryota</taxon>
        <taxon>Viridiplantae</taxon>
        <taxon>Streptophyta</taxon>
        <taxon>Embryophyta</taxon>
        <taxon>Tracheophyta</taxon>
        <taxon>Spermatophyta</taxon>
        <taxon>Magnoliopsida</taxon>
        <taxon>eudicotyledons</taxon>
        <taxon>Gunneridae</taxon>
        <taxon>Pentapetalae</taxon>
        <taxon>asterids</taxon>
        <taxon>campanulids</taxon>
        <taxon>Asterales</taxon>
        <taxon>Asteraceae</taxon>
        <taxon>Asteroideae</taxon>
        <taxon>Heliantheae alliance</taxon>
        <taxon>Heliantheae</taxon>
        <taxon>Helianthus</taxon>
    </lineage>
</organism>
<gene>
    <name evidence="2" type="ORF">HanXRQr2_Chr03g0120371</name>
</gene>
<accession>A0A9K3NVV1</accession>
<name>A0A9K3NVV1_HELAN</name>